<dbReference type="InterPro" id="IPR023299">
    <property type="entry name" value="ATPase_P-typ_cyto_dom_N"/>
</dbReference>
<dbReference type="InterPro" id="IPR059000">
    <property type="entry name" value="ATPase_P-type_domA"/>
</dbReference>
<feature type="domain" description="Cation-transporting P-type ATPase N-terminal" evidence="13">
    <location>
        <begin position="17"/>
        <end position="90"/>
    </location>
</feature>
<dbReference type="Gene3D" id="2.70.150.10">
    <property type="entry name" value="Calcium-transporting ATPase, cytoplasmic transduction domain A"/>
    <property type="match status" value="1"/>
</dbReference>
<sequence length="932" mass="96848">MPAPPPAPTAATRAVATPWARPAPEVAAELGSSAGGLGSASAARRLADVGPNELPPPERPPLWRRVLAQFQDVLVYVLLVSAGLKAILGEWIDFTIILLVAVVNAAVGFIQEGRAESALEGIRQMLSPSAEVLRDGAWATVDAAHVVPGDVVRVRPGERVPADVRVLEATNLRVEESALTGEALATEKDPVPVDPQAGVGDRSSMLFSGTIVVAGTGSGVVVETGASTELGRIQGLVAEADELSTPLTRQLGRFGTAIALLILVLGVVMAVIGHTLHHFSVDELLSASIGFAVAAVPEGLPALVTITLALGVQQMARRNAITRRLPSVETLGAVTTICSDKTGTLTKNEMTARVVRTADGTFDVDGAGYAPEGAVTSSGGVQAALGDHPDLRSVVEAVALCNDAEVVPGAGGWALVGEPTEGALRTLALKAGEDGAGWDRVAVVPFDSAVKYMATLDARGSGAVVHVKGAPDRVLARCASQVGADGTAEPLDPAFWEGEVEALGARGLRVLAAARRTAPDGARGVHDDDLHELELCGLIGIVDPPRPEAVVAIADCHRAGIAVKMITGDHPGTAVAIAKELGILDSAGRPLGPGTPDEDTAPAVLTGAELEALSTVQLRAVVLDVDVYARTSPEHKIRIVSALQAHRQVVAMTGDGVNDAPALSQADVGVAMGIKGTEATKEAADVVLADDNFATIERAVEEGRRIYDNVRKSVLFLLPTNGAQALVILVAVLFGLTLPLTPVQVLWVNMVTAVTLSLALAYESAEPGIMDRPPRDPDESLVGRAALGRILLVSAVIGGATLVVFFTERAGNMSVAQAQTTAVTTLVLGQLAYLFNCRFLGRSSLTLDVLRGNRVLWISAGALVVLQLLFVYVPFMHTVFDSASVGWRGWWVPLLLAVAVFGFVEAVKALSRRRERSRLAAAHSPVSGSVAP</sequence>
<evidence type="ECO:0000256" key="1">
    <source>
        <dbReference type="ARBA" id="ARBA00004651"/>
    </source>
</evidence>
<dbReference type="NCBIfam" id="TIGR01494">
    <property type="entry name" value="ATPase_P-type"/>
    <property type="match status" value="2"/>
</dbReference>
<name>A0A5P9QAN7_9MICO</name>
<dbReference type="InterPro" id="IPR050510">
    <property type="entry name" value="Cation_transp_ATPase_P-type"/>
</dbReference>
<keyword evidence="5" id="KW-0547">Nucleotide-binding</keyword>
<dbReference type="PROSITE" id="PS00154">
    <property type="entry name" value="ATPASE_E1_E2"/>
    <property type="match status" value="1"/>
</dbReference>
<dbReference type="Pfam" id="PF00122">
    <property type="entry name" value="E1-E2_ATPase"/>
    <property type="match status" value="1"/>
</dbReference>
<feature type="transmembrane region" description="Helical" evidence="12">
    <location>
        <begin position="254"/>
        <end position="277"/>
    </location>
</feature>
<feature type="transmembrane region" description="Helical" evidence="12">
    <location>
        <begin position="890"/>
        <end position="910"/>
    </location>
</feature>
<dbReference type="RefSeq" id="WP_153022715.1">
    <property type="nucleotide sequence ID" value="NZ_BAABIH010000002.1"/>
</dbReference>
<evidence type="ECO:0000313" key="14">
    <source>
        <dbReference type="EMBL" id="QFU98306.1"/>
    </source>
</evidence>
<dbReference type="Gene3D" id="3.40.50.1000">
    <property type="entry name" value="HAD superfamily/HAD-like"/>
    <property type="match status" value="1"/>
</dbReference>
<dbReference type="Gene3D" id="3.40.1110.10">
    <property type="entry name" value="Calcium-transporting ATPase, cytoplasmic domain N"/>
    <property type="match status" value="1"/>
</dbReference>
<dbReference type="GO" id="GO:0005391">
    <property type="term" value="F:P-type sodium:potassium-exchanging transporter activity"/>
    <property type="evidence" value="ECO:0007669"/>
    <property type="project" value="TreeGrafter"/>
</dbReference>
<dbReference type="SUPFAM" id="SSF81660">
    <property type="entry name" value="Metal cation-transporting ATPase, ATP-binding domain N"/>
    <property type="match status" value="1"/>
</dbReference>
<dbReference type="Pfam" id="PF13246">
    <property type="entry name" value="Cation_ATPase"/>
    <property type="match status" value="1"/>
</dbReference>
<evidence type="ECO:0000256" key="7">
    <source>
        <dbReference type="ARBA" id="ARBA00022842"/>
    </source>
</evidence>
<keyword evidence="8" id="KW-1278">Translocase</keyword>
<dbReference type="AlphaFoldDB" id="A0A5P9QAN7"/>
<dbReference type="GO" id="GO:0030007">
    <property type="term" value="P:intracellular potassium ion homeostasis"/>
    <property type="evidence" value="ECO:0007669"/>
    <property type="project" value="TreeGrafter"/>
</dbReference>
<dbReference type="InterPro" id="IPR008250">
    <property type="entry name" value="ATPase_P-typ_transduc_dom_A_sf"/>
</dbReference>
<dbReference type="KEGG" id="lxl:KDY119_01818"/>
<dbReference type="SUPFAM" id="SSF56784">
    <property type="entry name" value="HAD-like"/>
    <property type="match status" value="1"/>
</dbReference>
<dbReference type="GO" id="GO:0036376">
    <property type="term" value="P:sodium ion export across plasma membrane"/>
    <property type="evidence" value="ECO:0007669"/>
    <property type="project" value="TreeGrafter"/>
</dbReference>
<evidence type="ECO:0000256" key="8">
    <source>
        <dbReference type="ARBA" id="ARBA00022967"/>
    </source>
</evidence>
<keyword evidence="10 12" id="KW-0472">Membrane</keyword>
<dbReference type="GO" id="GO:1902600">
    <property type="term" value="P:proton transmembrane transport"/>
    <property type="evidence" value="ECO:0007669"/>
    <property type="project" value="TreeGrafter"/>
</dbReference>
<dbReference type="GO" id="GO:1990573">
    <property type="term" value="P:potassium ion import across plasma membrane"/>
    <property type="evidence" value="ECO:0007669"/>
    <property type="project" value="TreeGrafter"/>
</dbReference>
<dbReference type="PANTHER" id="PTHR43294">
    <property type="entry name" value="SODIUM/POTASSIUM-TRANSPORTING ATPASE SUBUNIT ALPHA"/>
    <property type="match status" value="1"/>
</dbReference>
<accession>A0A5P9QAN7</accession>
<dbReference type="EMBL" id="CP045529">
    <property type="protein sequence ID" value="QFU98306.1"/>
    <property type="molecule type" value="Genomic_DNA"/>
</dbReference>
<keyword evidence="9 12" id="KW-1133">Transmembrane helix</keyword>
<dbReference type="InterPro" id="IPR006068">
    <property type="entry name" value="ATPase_P-typ_cation-transptr_C"/>
</dbReference>
<reference evidence="14 15" key="1">
    <citation type="submission" date="2019-10" db="EMBL/GenBank/DDBJ databases">
        <title>Genome sequence of Luteimicrobium xylanilyticum HY-24.</title>
        <authorList>
            <person name="Kim D.Y."/>
            <person name="Park H.-Y."/>
        </authorList>
    </citation>
    <scope>NUCLEOTIDE SEQUENCE [LARGE SCALE GENOMIC DNA]</scope>
    <source>
        <strain evidence="14 15">HY-24</strain>
    </source>
</reference>
<dbReference type="FunFam" id="3.40.50.1000:FF:000083">
    <property type="entry name" value="Sodium/potassium-transporting ATPase subunit alpha"/>
    <property type="match status" value="1"/>
</dbReference>
<evidence type="ECO:0000256" key="11">
    <source>
        <dbReference type="ARBA" id="ARBA00049360"/>
    </source>
</evidence>
<evidence type="ECO:0000256" key="9">
    <source>
        <dbReference type="ARBA" id="ARBA00022989"/>
    </source>
</evidence>
<dbReference type="OrthoDB" id="9814270at2"/>
<dbReference type="SFLD" id="SFLDS00003">
    <property type="entry name" value="Haloacid_Dehalogenase"/>
    <property type="match status" value="1"/>
</dbReference>
<feature type="transmembrane region" description="Helical" evidence="12">
    <location>
        <begin position="94"/>
        <end position="110"/>
    </location>
</feature>
<evidence type="ECO:0000256" key="12">
    <source>
        <dbReference type="SAM" id="Phobius"/>
    </source>
</evidence>
<dbReference type="FunFam" id="2.70.150.10:FF:000160">
    <property type="entry name" value="Sarcoplasmic/endoplasmic reticulum calcium ATPase 1"/>
    <property type="match status" value="1"/>
</dbReference>
<dbReference type="InterPro" id="IPR044492">
    <property type="entry name" value="P_typ_ATPase_HD_dom"/>
</dbReference>
<keyword evidence="4 12" id="KW-0812">Transmembrane</keyword>
<dbReference type="SUPFAM" id="SSF81665">
    <property type="entry name" value="Calcium ATPase, transmembrane domain M"/>
    <property type="match status" value="1"/>
</dbReference>
<evidence type="ECO:0000256" key="4">
    <source>
        <dbReference type="ARBA" id="ARBA00022692"/>
    </source>
</evidence>
<dbReference type="SUPFAM" id="SSF81653">
    <property type="entry name" value="Calcium ATPase, transduction domain A"/>
    <property type="match status" value="1"/>
</dbReference>
<evidence type="ECO:0000256" key="10">
    <source>
        <dbReference type="ARBA" id="ARBA00023136"/>
    </source>
</evidence>
<keyword evidence="3" id="KW-0597">Phosphoprotein</keyword>
<dbReference type="SMART" id="SM00831">
    <property type="entry name" value="Cation_ATPase_N"/>
    <property type="match status" value="1"/>
</dbReference>
<protein>
    <submittedName>
        <fullName evidence="14">Magnesium-importing ATPase</fullName>
    </submittedName>
</protein>
<dbReference type="InterPro" id="IPR023214">
    <property type="entry name" value="HAD_sf"/>
</dbReference>
<comment type="similarity">
    <text evidence="2">Belongs to the cation transport ATPase (P-type) (TC 3.A.3) family. Type IIA subfamily.</text>
</comment>
<dbReference type="SFLD" id="SFLDG00002">
    <property type="entry name" value="C1.7:_P-type_atpase_like"/>
    <property type="match status" value="1"/>
</dbReference>
<dbReference type="InterPro" id="IPR018303">
    <property type="entry name" value="ATPase_P-typ_P_site"/>
</dbReference>
<gene>
    <name evidence="14" type="primary">mgtA</name>
    <name evidence="14" type="ORF">KDY119_01818</name>
</gene>
<keyword evidence="6" id="KW-0067">ATP-binding</keyword>
<dbReference type="InterPro" id="IPR004014">
    <property type="entry name" value="ATPase_P-typ_cation-transptr_N"/>
</dbReference>
<dbReference type="Pfam" id="PF08282">
    <property type="entry name" value="Hydrolase_3"/>
    <property type="match status" value="1"/>
</dbReference>
<dbReference type="PRINTS" id="PR00121">
    <property type="entry name" value="NAKATPASE"/>
</dbReference>
<dbReference type="PANTHER" id="PTHR43294:SF20">
    <property type="entry name" value="P-TYPE ATPASE"/>
    <property type="match status" value="1"/>
</dbReference>
<feature type="transmembrane region" description="Helical" evidence="12">
    <location>
        <begin position="786"/>
        <end position="806"/>
    </location>
</feature>
<evidence type="ECO:0000313" key="15">
    <source>
        <dbReference type="Proteomes" id="UP000326702"/>
    </source>
</evidence>
<evidence type="ECO:0000259" key="13">
    <source>
        <dbReference type="SMART" id="SM00831"/>
    </source>
</evidence>
<dbReference type="InterPro" id="IPR023298">
    <property type="entry name" value="ATPase_P-typ_TM_dom_sf"/>
</dbReference>
<dbReference type="GO" id="GO:0005886">
    <property type="term" value="C:plasma membrane"/>
    <property type="evidence" value="ECO:0007669"/>
    <property type="project" value="UniProtKB-SubCell"/>
</dbReference>
<evidence type="ECO:0000256" key="5">
    <source>
        <dbReference type="ARBA" id="ARBA00022741"/>
    </source>
</evidence>
<dbReference type="GO" id="GO:0006883">
    <property type="term" value="P:intracellular sodium ion homeostasis"/>
    <property type="evidence" value="ECO:0007669"/>
    <property type="project" value="TreeGrafter"/>
</dbReference>
<dbReference type="GO" id="GO:0005524">
    <property type="term" value="F:ATP binding"/>
    <property type="evidence" value="ECO:0007669"/>
    <property type="project" value="UniProtKB-KW"/>
</dbReference>
<organism evidence="14 15">
    <name type="scientific">Luteimicrobium xylanilyticum</name>
    <dbReference type="NCBI Taxonomy" id="1133546"/>
    <lineage>
        <taxon>Bacteria</taxon>
        <taxon>Bacillati</taxon>
        <taxon>Actinomycetota</taxon>
        <taxon>Actinomycetes</taxon>
        <taxon>Micrococcales</taxon>
        <taxon>Luteimicrobium</taxon>
    </lineage>
</organism>
<dbReference type="InterPro" id="IPR036412">
    <property type="entry name" value="HAD-like_sf"/>
</dbReference>
<feature type="transmembrane region" description="Helical" evidence="12">
    <location>
        <begin position="818"/>
        <end position="835"/>
    </location>
</feature>
<dbReference type="SFLD" id="SFLDF00027">
    <property type="entry name" value="p-type_atpase"/>
    <property type="match status" value="1"/>
</dbReference>
<keyword evidence="15" id="KW-1185">Reference proteome</keyword>
<feature type="transmembrane region" description="Helical" evidence="12">
    <location>
        <begin position="855"/>
        <end position="875"/>
    </location>
</feature>
<dbReference type="GO" id="GO:0016887">
    <property type="term" value="F:ATP hydrolysis activity"/>
    <property type="evidence" value="ECO:0007669"/>
    <property type="project" value="InterPro"/>
</dbReference>
<dbReference type="Pfam" id="PF00689">
    <property type="entry name" value="Cation_ATPase_C"/>
    <property type="match status" value="1"/>
</dbReference>
<proteinExistence type="inferred from homology"/>
<feature type="transmembrane region" description="Helical" evidence="12">
    <location>
        <begin position="714"/>
        <end position="738"/>
    </location>
</feature>
<comment type="subcellular location">
    <subcellularLocation>
        <location evidence="1">Cell membrane</location>
        <topology evidence="1">Multi-pass membrane protein</topology>
    </subcellularLocation>
</comment>
<evidence type="ECO:0000256" key="2">
    <source>
        <dbReference type="ARBA" id="ARBA00005675"/>
    </source>
</evidence>
<evidence type="ECO:0000256" key="6">
    <source>
        <dbReference type="ARBA" id="ARBA00022840"/>
    </source>
</evidence>
<dbReference type="Pfam" id="PF00690">
    <property type="entry name" value="Cation_ATPase_N"/>
    <property type="match status" value="1"/>
</dbReference>
<feature type="transmembrane region" description="Helical" evidence="12">
    <location>
        <begin position="289"/>
        <end position="312"/>
    </location>
</feature>
<evidence type="ECO:0000256" key="3">
    <source>
        <dbReference type="ARBA" id="ARBA00022553"/>
    </source>
</evidence>
<dbReference type="Gene3D" id="1.20.1110.10">
    <property type="entry name" value="Calcium-transporting ATPase, transmembrane domain"/>
    <property type="match status" value="1"/>
</dbReference>
<keyword evidence="7" id="KW-0460">Magnesium</keyword>
<comment type="catalytic activity">
    <reaction evidence="11">
        <text>ATP + H2O = ADP + phosphate + H(+)</text>
        <dbReference type="Rhea" id="RHEA:13065"/>
        <dbReference type="ChEBI" id="CHEBI:15377"/>
        <dbReference type="ChEBI" id="CHEBI:15378"/>
        <dbReference type="ChEBI" id="CHEBI:30616"/>
        <dbReference type="ChEBI" id="CHEBI:43474"/>
        <dbReference type="ChEBI" id="CHEBI:456216"/>
    </reaction>
</comment>
<dbReference type="PRINTS" id="PR00119">
    <property type="entry name" value="CATATPASE"/>
</dbReference>
<feature type="transmembrane region" description="Helical" evidence="12">
    <location>
        <begin position="744"/>
        <end position="765"/>
    </location>
</feature>
<dbReference type="InterPro" id="IPR001757">
    <property type="entry name" value="P_typ_ATPase"/>
</dbReference>
<dbReference type="Proteomes" id="UP000326702">
    <property type="component" value="Chromosome"/>
</dbReference>